<evidence type="ECO:0000256" key="10">
    <source>
        <dbReference type="ARBA" id="ARBA00023049"/>
    </source>
</evidence>
<dbReference type="Pfam" id="PF01435">
    <property type="entry name" value="Peptidase_M48"/>
    <property type="match status" value="1"/>
</dbReference>
<dbReference type="InterPro" id="IPR050083">
    <property type="entry name" value="HtpX_protease"/>
</dbReference>
<keyword evidence="6 12" id="KW-0479">Metal-binding</keyword>
<evidence type="ECO:0000256" key="5">
    <source>
        <dbReference type="ARBA" id="ARBA00022692"/>
    </source>
</evidence>
<comment type="similarity">
    <text evidence="2 12">Belongs to the peptidase M48B family.</text>
</comment>
<evidence type="ECO:0000256" key="2">
    <source>
        <dbReference type="ARBA" id="ARBA00009779"/>
    </source>
</evidence>
<keyword evidence="8 12" id="KW-0862">Zinc</keyword>
<dbReference type="InterPro" id="IPR022919">
    <property type="entry name" value="Pept_M48_protease_HtpX"/>
</dbReference>
<dbReference type="InterPro" id="IPR001915">
    <property type="entry name" value="Peptidase_M48"/>
</dbReference>
<evidence type="ECO:0000313" key="15">
    <source>
        <dbReference type="Proteomes" id="UP000777002"/>
    </source>
</evidence>
<evidence type="ECO:0000313" key="14">
    <source>
        <dbReference type="EMBL" id="MBM6928037.1"/>
    </source>
</evidence>
<evidence type="ECO:0000256" key="11">
    <source>
        <dbReference type="ARBA" id="ARBA00023136"/>
    </source>
</evidence>
<sequence>MFKRIGLFILTNLAILVMLSIILNLVSWFFGVDFSQIAGAGQNYVSLLIFAAVIGFSGSIISLMMSKTIAKNSMGVQMIDIEHPRNEVERWLVQTVAKLAETKGVAMPEVGIYHGEPNAFATGPSKNNSLVAVSDGLLASMNKEEVAAVLGHEMSHVANGDMVTMTLMQGVINTFVVFLSRVIGNIVDRGILRNESDAPGAGYYITSLVLDMVLGLLGSMLVAAFSRYREYRADAGAAEALGSPVPMINALARLGGQQPSELPGNVKGFGISGGMGSLFATHPPIEARIKALRELQN</sequence>
<dbReference type="Gene3D" id="3.30.2010.10">
    <property type="entry name" value="Metalloproteases ('zincins'), catalytic domain"/>
    <property type="match status" value="1"/>
</dbReference>
<feature type="binding site" evidence="12">
    <location>
        <position position="152"/>
    </location>
    <ligand>
        <name>Zn(2+)</name>
        <dbReference type="ChEBI" id="CHEBI:29105"/>
        <note>catalytic</note>
    </ligand>
</feature>
<comment type="caution">
    <text evidence="14">The sequence shown here is derived from an EMBL/GenBank/DDBJ whole genome shotgun (WGS) entry which is preliminary data.</text>
</comment>
<feature type="transmembrane region" description="Helical" evidence="12">
    <location>
        <begin position="203"/>
        <end position="225"/>
    </location>
</feature>
<dbReference type="RefSeq" id="WP_205049637.1">
    <property type="nucleotide sequence ID" value="NZ_JACJKX010000002.1"/>
</dbReference>
<dbReference type="GO" id="GO:0006508">
    <property type="term" value="P:proteolysis"/>
    <property type="evidence" value="ECO:0007669"/>
    <property type="project" value="UniProtKB-KW"/>
</dbReference>
<keyword evidence="3 12" id="KW-1003">Cell membrane</keyword>
<dbReference type="CDD" id="cd07335">
    <property type="entry name" value="M48B_HtpX_like"/>
    <property type="match status" value="1"/>
</dbReference>
<dbReference type="PANTHER" id="PTHR43221">
    <property type="entry name" value="PROTEASE HTPX"/>
    <property type="match status" value="1"/>
</dbReference>
<keyword evidence="10 12" id="KW-0482">Metalloprotease</keyword>
<feature type="transmembrane region" description="Helical" evidence="12">
    <location>
        <begin position="44"/>
        <end position="64"/>
    </location>
</feature>
<evidence type="ECO:0000259" key="13">
    <source>
        <dbReference type="Pfam" id="PF01435"/>
    </source>
</evidence>
<proteinExistence type="inferred from homology"/>
<evidence type="ECO:0000256" key="6">
    <source>
        <dbReference type="ARBA" id="ARBA00022723"/>
    </source>
</evidence>
<evidence type="ECO:0000256" key="9">
    <source>
        <dbReference type="ARBA" id="ARBA00022989"/>
    </source>
</evidence>
<keyword evidence="7 12" id="KW-0378">Hydrolase</keyword>
<evidence type="ECO:0000256" key="1">
    <source>
        <dbReference type="ARBA" id="ARBA00004651"/>
    </source>
</evidence>
<evidence type="ECO:0000256" key="12">
    <source>
        <dbReference type="HAMAP-Rule" id="MF_00188"/>
    </source>
</evidence>
<feature type="binding site" evidence="12">
    <location>
        <position position="230"/>
    </location>
    <ligand>
        <name>Zn(2+)</name>
        <dbReference type="ChEBI" id="CHEBI:29105"/>
        <note>catalytic</note>
    </ligand>
</feature>
<dbReference type="HAMAP" id="MF_00188">
    <property type="entry name" value="Pept_M48_protease_HtpX"/>
    <property type="match status" value="1"/>
</dbReference>
<keyword evidence="11 12" id="KW-0472">Membrane</keyword>
<dbReference type="EMBL" id="JACJKX010000002">
    <property type="protein sequence ID" value="MBM6928037.1"/>
    <property type="molecule type" value="Genomic_DNA"/>
</dbReference>
<evidence type="ECO:0000256" key="7">
    <source>
        <dbReference type="ARBA" id="ARBA00022801"/>
    </source>
</evidence>
<evidence type="ECO:0000256" key="4">
    <source>
        <dbReference type="ARBA" id="ARBA00022670"/>
    </source>
</evidence>
<protein>
    <recommendedName>
        <fullName evidence="12">Protease HtpX homolog</fullName>
        <ecNumber evidence="12">3.4.24.-</ecNumber>
    </recommendedName>
</protein>
<name>A0ABS2GSW4_9BURK</name>
<comment type="cofactor">
    <cofactor evidence="12">
        <name>Zn(2+)</name>
        <dbReference type="ChEBI" id="CHEBI:29105"/>
    </cofactor>
    <text evidence="12">Binds 1 zinc ion per subunit.</text>
</comment>
<dbReference type="PANTHER" id="PTHR43221:SF1">
    <property type="entry name" value="PROTEASE HTPX"/>
    <property type="match status" value="1"/>
</dbReference>
<dbReference type="EC" id="3.4.24.-" evidence="12"/>
<reference evidence="14 15" key="1">
    <citation type="journal article" date="2021" name="Sci. Rep.">
        <title>The distribution of antibiotic resistance genes in chicken gut microbiota commensals.</title>
        <authorList>
            <person name="Juricova H."/>
            <person name="Matiasovicova J."/>
            <person name="Kubasova T."/>
            <person name="Cejkova D."/>
            <person name="Rychlik I."/>
        </authorList>
    </citation>
    <scope>NUCLEOTIDE SEQUENCE [LARGE SCALE GENOMIC DNA]</scope>
    <source>
        <strain evidence="14 15">An562</strain>
    </source>
</reference>
<feature type="transmembrane region" description="Helical" evidence="12">
    <location>
        <begin position="162"/>
        <end position="183"/>
    </location>
</feature>
<feature type="transmembrane region" description="Helical" evidence="12">
    <location>
        <begin position="7"/>
        <end position="32"/>
    </location>
</feature>
<comment type="subcellular location">
    <subcellularLocation>
        <location evidence="1 12">Cell membrane</location>
        <topology evidence="1 12">Multi-pass membrane protein</topology>
    </subcellularLocation>
</comment>
<dbReference type="GO" id="GO:0008233">
    <property type="term" value="F:peptidase activity"/>
    <property type="evidence" value="ECO:0007669"/>
    <property type="project" value="UniProtKB-KW"/>
</dbReference>
<organism evidence="14 15">
    <name type="scientific">Parasutterella secunda</name>
    <dbReference type="NCBI Taxonomy" id="626947"/>
    <lineage>
        <taxon>Bacteria</taxon>
        <taxon>Pseudomonadati</taxon>
        <taxon>Pseudomonadota</taxon>
        <taxon>Betaproteobacteria</taxon>
        <taxon>Burkholderiales</taxon>
        <taxon>Sutterellaceae</taxon>
        <taxon>Parasutterella</taxon>
    </lineage>
</organism>
<feature type="active site" evidence="12">
    <location>
        <position position="153"/>
    </location>
</feature>
<keyword evidence="15" id="KW-1185">Reference proteome</keyword>
<evidence type="ECO:0000256" key="3">
    <source>
        <dbReference type="ARBA" id="ARBA00022475"/>
    </source>
</evidence>
<accession>A0ABS2GSW4</accession>
<evidence type="ECO:0000256" key="8">
    <source>
        <dbReference type="ARBA" id="ARBA00022833"/>
    </source>
</evidence>
<gene>
    <name evidence="12 14" type="primary">htpX</name>
    <name evidence="14" type="ORF">H5985_01955</name>
</gene>
<keyword evidence="5 12" id="KW-0812">Transmembrane</keyword>
<keyword evidence="9 12" id="KW-1133">Transmembrane helix</keyword>
<keyword evidence="4 12" id="KW-0645">Protease</keyword>
<feature type="binding site" evidence="12">
    <location>
        <position position="156"/>
    </location>
    <ligand>
        <name>Zn(2+)</name>
        <dbReference type="ChEBI" id="CHEBI:29105"/>
        <note>catalytic</note>
    </ligand>
</feature>
<feature type="domain" description="Peptidase M48" evidence="13">
    <location>
        <begin position="89"/>
        <end position="295"/>
    </location>
</feature>
<dbReference type="Proteomes" id="UP000777002">
    <property type="component" value="Unassembled WGS sequence"/>
</dbReference>
<dbReference type="NCBIfam" id="NF003965">
    <property type="entry name" value="PRK05457.1"/>
    <property type="match status" value="1"/>
</dbReference>